<feature type="compositionally biased region" description="Basic residues" evidence="1">
    <location>
        <begin position="53"/>
        <end position="70"/>
    </location>
</feature>
<accession>A0A9N9XUF9</accession>
<dbReference type="EMBL" id="OU900098">
    <property type="protein sequence ID" value="CAG9862430.1"/>
    <property type="molecule type" value="Genomic_DNA"/>
</dbReference>
<dbReference type="Proteomes" id="UP001153712">
    <property type="component" value="Chromosome 5"/>
</dbReference>
<proteinExistence type="predicted"/>
<name>A0A9N9XUF9_PHYSR</name>
<protein>
    <submittedName>
        <fullName evidence="2">Uncharacterized protein</fullName>
    </submittedName>
</protein>
<dbReference type="OrthoDB" id="6784380at2759"/>
<evidence type="ECO:0000256" key="1">
    <source>
        <dbReference type="SAM" id="MobiDB-lite"/>
    </source>
</evidence>
<feature type="region of interest" description="Disordered" evidence="1">
    <location>
        <begin position="45"/>
        <end position="73"/>
    </location>
</feature>
<keyword evidence="3" id="KW-1185">Reference proteome</keyword>
<reference evidence="2" key="1">
    <citation type="submission" date="2022-01" db="EMBL/GenBank/DDBJ databases">
        <authorList>
            <person name="King R."/>
        </authorList>
    </citation>
    <scope>NUCLEOTIDE SEQUENCE</scope>
</reference>
<evidence type="ECO:0000313" key="2">
    <source>
        <dbReference type="EMBL" id="CAG9862430.1"/>
    </source>
</evidence>
<evidence type="ECO:0000313" key="3">
    <source>
        <dbReference type="Proteomes" id="UP001153712"/>
    </source>
</evidence>
<dbReference type="AlphaFoldDB" id="A0A9N9XUF9"/>
<organism evidence="2 3">
    <name type="scientific">Phyllotreta striolata</name>
    <name type="common">Striped flea beetle</name>
    <name type="synonym">Crioceris striolata</name>
    <dbReference type="NCBI Taxonomy" id="444603"/>
    <lineage>
        <taxon>Eukaryota</taxon>
        <taxon>Metazoa</taxon>
        <taxon>Ecdysozoa</taxon>
        <taxon>Arthropoda</taxon>
        <taxon>Hexapoda</taxon>
        <taxon>Insecta</taxon>
        <taxon>Pterygota</taxon>
        <taxon>Neoptera</taxon>
        <taxon>Endopterygota</taxon>
        <taxon>Coleoptera</taxon>
        <taxon>Polyphaga</taxon>
        <taxon>Cucujiformia</taxon>
        <taxon>Chrysomeloidea</taxon>
        <taxon>Chrysomelidae</taxon>
        <taxon>Galerucinae</taxon>
        <taxon>Alticini</taxon>
        <taxon>Phyllotreta</taxon>
    </lineage>
</organism>
<sequence length="321" mass="35484">MSSQKSSAQKVVIPKGMIDPTETTIIEIPSSMRKRNVVVVKKTENLSSVSSKKGSRSRKTHRATTTRHFNRKTDDMLLQNQNAGSSQSPGGSYHMLPKHPGLSHASFADFADDHQLDQLLEDLDRYYCTQKQMLINAKLSRTSTCPCPPNTKFTQTDVTIDNSKYESFKKGICPTKTSEPIATQLSVSAPQSQYSMKMDSGADKSCSSWNSAPVLKPHSSCSCSSSHGKLCKTTNQSGPHSQPLLSGQHLDSTSKMACCSKPEQQNFTIKSSPSKQSSCAILTPCDLELIRRQFEEASRKLQDILSSQKNDPSLLKKKKRY</sequence>
<gene>
    <name evidence="2" type="ORF">PHYEVI_LOCUS8745</name>
</gene>